<organism evidence="2 3">
    <name type="scientific">Phomopsis amygdali</name>
    <name type="common">Fusicoccum amygdali</name>
    <dbReference type="NCBI Taxonomy" id="1214568"/>
    <lineage>
        <taxon>Eukaryota</taxon>
        <taxon>Fungi</taxon>
        <taxon>Dikarya</taxon>
        <taxon>Ascomycota</taxon>
        <taxon>Pezizomycotina</taxon>
        <taxon>Sordariomycetes</taxon>
        <taxon>Sordariomycetidae</taxon>
        <taxon>Diaporthales</taxon>
        <taxon>Diaporthaceae</taxon>
        <taxon>Diaporthe</taxon>
    </lineage>
</organism>
<dbReference type="EMBL" id="JAUJFL010000007">
    <property type="protein sequence ID" value="KAK2599755.1"/>
    <property type="molecule type" value="Genomic_DNA"/>
</dbReference>
<accession>A0AAD9S6Z8</accession>
<evidence type="ECO:0000256" key="1">
    <source>
        <dbReference type="SAM" id="SignalP"/>
    </source>
</evidence>
<name>A0AAD9S6Z8_PHOAM</name>
<evidence type="ECO:0000313" key="2">
    <source>
        <dbReference type="EMBL" id="KAK2599755.1"/>
    </source>
</evidence>
<evidence type="ECO:0000313" key="3">
    <source>
        <dbReference type="Proteomes" id="UP001265746"/>
    </source>
</evidence>
<keyword evidence="1" id="KW-0732">Signal</keyword>
<reference evidence="2" key="1">
    <citation type="submission" date="2023-06" db="EMBL/GenBank/DDBJ databases">
        <authorList>
            <person name="Noh H."/>
        </authorList>
    </citation>
    <scope>NUCLEOTIDE SEQUENCE</scope>
    <source>
        <strain evidence="2">DUCC20226</strain>
    </source>
</reference>
<gene>
    <name evidence="2" type="ORF">N8I77_011482</name>
</gene>
<comment type="caution">
    <text evidence="2">The sequence shown here is derived from an EMBL/GenBank/DDBJ whole genome shotgun (WGS) entry which is preliminary data.</text>
</comment>
<keyword evidence="3" id="KW-1185">Reference proteome</keyword>
<dbReference type="AlphaFoldDB" id="A0AAD9S6Z8"/>
<proteinExistence type="predicted"/>
<dbReference type="Proteomes" id="UP001265746">
    <property type="component" value="Unassembled WGS sequence"/>
</dbReference>
<protein>
    <submittedName>
        <fullName evidence="2">Uncharacterized protein</fullName>
    </submittedName>
</protein>
<feature type="chain" id="PRO_5042102167" evidence="1">
    <location>
        <begin position="23"/>
        <end position="157"/>
    </location>
</feature>
<feature type="signal peptide" evidence="1">
    <location>
        <begin position="1"/>
        <end position="22"/>
    </location>
</feature>
<sequence>MHLKLITVIYATWGLSLRSALAQDDGSCYDSEQHPVEFADLGSRQEISQALNETCEPPLGDQVYQCNTAKALNVHMPNNASRSFVFHFASLRYVNQSTPDSGPCGDVYFSRESCVYLGLTAMSTCEHGGELTINETEAAGGGEQKPVTAWLQVIPYI</sequence>